<dbReference type="SUPFAM" id="SSF56112">
    <property type="entry name" value="Protein kinase-like (PK-like)"/>
    <property type="match status" value="1"/>
</dbReference>
<evidence type="ECO:0008006" key="4">
    <source>
        <dbReference type="Google" id="ProtNLM"/>
    </source>
</evidence>
<dbReference type="Proteomes" id="UP001172155">
    <property type="component" value="Unassembled WGS sequence"/>
</dbReference>
<dbReference type="PANTHER" id="PTHR37542:SF3">
    <property type="entry name" value="PRION-INHIBITION AND PROPAGATION HELO DOMAIN-CONTAINING PROTEIN"/>
    <property type="match status" value="1"/>
</dbReference>
<keyword evidence="3" id="KW-1185">Reference proteome</keyword>
<feature type="compositionally biased region" description="Polar residues" evidence="1">
    <location>
        <begin position="419"/>
        <end position="428"/>
    </location>
</feature>
<evidence type="ECO:0000313" key="2">
    <source>
        <dbReference type="EMBL" id="KAK0747162.1"/>
    </source>
</evidence>
<dbReference type="AlphaFoldDB" id="A0AA40EX42"/>
<evidence type="ECO:0000313" key="3">
    <source>
        <dbReference type="Proteomes" id="UP001172155"/>
    </source>
</evidence>
<dbReference type="EMBL" id="JAUKUD010000004">
    <property type="protein sequence ID" value="KAK0747162.1"/>
    <property type="molecule type" value="Genomic_DNA"/>
</dbReference>
<feature type="region of interest" description="Disordered" evidence="1">
    <location>
        <begin position="417"/>
        <end position="442"/>
    </location>
</feature>
<gene>
    <name evidence="2" type="ORF">B0T18DRAFT_166168</name>
</gene>
<dbReference type="Gene3D" id="1.10.510.10">
    <property type="entry name" value="Transferase(Phosphotransferase) domain 1"/>
    <property type="match status" value="1"/>
</dbReference>
<comment type="caution">
    <text evidence="2">The sequence shown here is derived from an EMBL/GenBank/DDBJ whole genome shotgun (WGS) entry which is preliminary data.</text>
</comment>
<dbReference type="PANTHER" id="PTHR37542">
    <property type="entry name" value="HELO DOMAIN-CONTAINING PROTEIN-RELATED"/>
    <property type="match status" value="1"/>
</dbReference>
<proteinExistence type="predicted"/>
<organism evidence="2 3">
    <name type="scientific">Schizothecium vesticola</name>
    <dbReference type="NCBI Taxonomy" id="314040"/>
    <lineage>
        <taxon>Eukaryota</taxon>
        <taxon>Fungi</taxon>
        <taxon>Dikarya</taxon>
        <taxon>Ascomycota</taxon>
        <taxon>Pezizomycotina</taxon>
        <taxon>Sordariomycetes</taxon>
        <taxon>Sordariomycetidae</taxon>
        <taxon>Sordariales</taxon>
        <taxon>Schizotheciaceae</taxon>
        <taxon>Schizothecium</taxon>
    </lineage>
</organism>
<dbReference type="InterPro" id="IPR011009">
    <property type="entry name" value="Kinase-like_dom_sf"/>
</dbReference>
<evidence type="ECO:0000256" key="1">
    <source>
        <dbReference type="SAM" id="MobiDB-lite"/>
    </source>
</evidence>
<feature type="region of interest" description="Disordered" evidence="1">
    <location>
        <begin position="322"/>
        <end position="359"/>
    </location>
</feature>
<protein>
    <recommendedName>
        <fullName evidence="4">Protein kinase domain-containing protein</fullName>
    </recommendedName>
</protein>
<accession>A0AA40EX42</accession>
<reference evidence="2" key="1">
    <citation type="submission" date="2023-06" db="EMBL/GenBank/DDBJ databases">
        <title>Genome-scale phylogeny and comparative genomics of the fungal order Sordariales.</title>
        <authorList>
            <consortium name="Lawrence Berkeley National Laboratory"/>
            <person name="Hensen N."/>
            <person name="Bonometti L."/>
            <person name="Westerberg I."/>
            <person name="Brannstrom I.O."/>
            <person name="Guillou S."/>
            <person name="Cros-Aarteil S."/>
            <person name="Calhoun S."/>
            <person name="Haridas S."/>
            <person name="Kuo A."/>
            <person name="Mondo S."/>
            <person name="Pangilinan J."/>
            <person name="Riley R."/>
            <person name="LaButti K."/>
            <person name="Andreopoulos B."/>
            <person name="Lipzen A."/>
            <person name="Chen C."/>
            <person name="Yanf M."/>
            <person name="Daum C."/>
            <person name="Ng V."/>
            <person name="Clum A."/>
            <person name="Steindorff A."/>
            <person name="Ohm R."/>
            <person name="Martin F."/>
            <person name="Silar P."/>
            <person name="Natvig D."/>
            <person name="Lalanne C."/>
            <person name="Gautier V."/>
            <person name="Ament-velasquez S.L."/>
            <person name="Kruys A."/>
            <person name="Hutchinson M.I."/>
            <person name="Powell A.J."/>
            <person name="Barry K."/>
            <person name="Miller A.N."/>
            <person name="Grigoriev I.V."/>
            <person name="Debuchy R."/>
            <person name="Gladieux P."/>
            <person name="Thoren M.H."/>
            <person name="Johannesson H."/>
        </authorList>
    </citation>
    <scope>NUCLEOTIDE SEQUENCE</scope>
    <source>
        <strain evidence="2">SMH3187-1</strain>
    </source>
</reference>
<name>A0AA40EX42_9PEZI</name>
<sequence length="621" mass="69340">MDILGAIDSSISLAKQLNELIDDFREAPENARAHLLNSQLGNIRLDLLRTLIKQTEFRSLDDDQRGRVAAAVGGLVQDLRNAIMYLENRAPKDLVSRMQWAVWTGKGVTKLFDDIETRFSVLQSLFDLARQHPNLASLDKDHFTIISDYPDYKYLPCVVGSSYCVEADLIAPDKSNLNQARPRMDVFVESYRTTSEPENESNKKQYKEARKLAQFVAERLWWTRVSGNAAELPYQTGVLSCIGYDEFRVVFLLPSNAVLDKPQTLRDCIMTTTRVSLETRLYLALQLAEAISKLHLAGLAHRSIRSNLILFLKPKQESNADGTVAVRNGAKEDVARRAPQSRNSEESPRPGIAKRFTRALTGKEDKAALEVPFRALRRNPSMTSMRKDKPSVLRRIGMHLGKGASQDRDLDLLDKATADQDQGATPSSRSRRPLGNSAMTPRCGKIPPGFGSLYLTGWTSAHHAGSNHNPRTLKRARDIYMHPALRKKTAFYMGHDIYSLGVCLVEVGMWDLFVHKEASTQSATTYGQLASRADVQGSGVDLETVKERIVDLASKELPATMGEGYAELVNTCLTCLDSAGPWKDVGHENYRERFRNGVLLPLRSIVSGFSSWRLETTASGR</sequence>